<keyword evidence="4" id="KW-1134">Transmembrane beta strand</keyword>
<evidence type="ECO:0000256" key="6">
    <source>
        <dbReference type="ARBA" id="ARBA00022729"/>
    </source>
</evidence>
<evidence type="ECO:0000313" key="12">
    <source>
        <dbReference type="EMBL" id="HBP29230.1"/>
    </source>
</evidence>
<proteinExistence type="predicted"/>
<dbReference type="GO" id="GO:0015031">
    <property type="term" value="P:protein transport"/>
    <property type="evidence" value="ECO:0007669"/>
    <property type="project" value="UniProtKB-KW"/>
</dbReference>
<dbReference type="InterPro" id="IPR008640">
    <property type="entry name" value="Adhesin_Head_dom"/>
</dbReference>
<evidence type="ECO:0000259" key="11">
    <source>
        <dbReference type="Pfam" id="PF05658"/>
    </source>
</evidence>
<evidence type="ECO:0000256" key="8">
    <source>
        <dbReference type="ARBA" id="ARBA00023136"/>
    </source>
</evidence>
<dbReference type="InterPro" id="IPR045584">
    <property type="entry name" value="Pilin-like"/>
</dbReference>
<gene>
    <name evidence="12" type="ORF">DD666_07425</name>
</gene>
<dbReference type="AlphaFoldDB" id="A0A356LE07"/>
<comment type="subcellular location">
    <subcellularLocation>
        <location evidence="2">Cell outer membrane</location>
    </subcellularLocation>
    <subcellularLocation>
        <location evidence="1">Cell surface</location>
    </subcellularLocation>
</comment>
<evidence type="ECO:0000256" key="2">
    <source>
        <dbReference type="ARBA" id="ARBA00004442"/>
    </source>
</evidence>
<dbReference type="SUPFAM" id="SSF54523">
    <property type="entry name" value="Pili subunits"/>
    <property type="match status" value="1"/>
</dbReference>
<dbReference type="GO" id="GO:0009279">
    <property type="term" value="C:cell outer membrane"/>
    <property type="evidence" value="ECO:0007669"/>
    <property type="project" value="UniProtKB-SubCell"/>
</dbReference>
<dbReference type="EMBL" id="DOEK01000017">
    <property type="protein sequence ID" value="HBP29230.1"/>
    <property type="molecule type" value="Genomic_DNA"/>
</dbReference>
<dbReference type="Pfam" id="PF03895">
    <property type="entry name" value="YadA_anchor"/>
    <property type="match status" value="1"/>
</dbReference>
<name>A0A356LE07_9BURK</name>
<dbReference type="GO" id="GO:0009986">
    <property type="term" value="C:cell surface"/>
    <property type="evidence" value="ECO:0007669"/>
    <property type="project" value="UniProtKB-SubCell"/>
</dbReference>
<keyword evidence="7" id="KW-0653">Protein transport</keyword>
<keyword evidence="6" id="KW-0732">Signal</keyword>
<keyword evidence="8" id="KW-0472">Membrane</keyword>
<keyword evidence="5" id="KW-0812">Transmembrane</keyword>
<feature type="domain" description="Trimeric autotransporter adhesin YadA-like C-terminal membrane anchor" evidence="10">
    <location>
        <begin position="344"/>
        <end position="401"/>
    </location>
</feature>
<evidence type="ECO:0000256" key="5">
    <source>
        <dbReference type="ARBA" id="ARBA00022692"/>
    </source>
</evidence>
<dbReference type="SUPFAM" id="SSF101967">
    <property type="entry name" value="Adhesin YadA, collagen-binding domain"/>
    <property type="match status" value="1"/>
</dbReference>
<protein>
    <recommendedName>
        <fullName evidence="14">Trimeric autotransporter adhesin YadA-like C-terminal membrane anchor domain-containing protein</fullName>
    </recommendedName>
</protein>
<evidence type="ECO:0000259" key="10">
    <source>
        <dbReference type="Pfam" id="PF03895"/>
    </source>
</evidence>
<evidence type="ECO:0000313" key="13">
    <source>
        <dbReference type="Proteomes" id="UP000264036"/>
    </source>
</evidence>
<feature type="domain" description="Trimeric autotransporter adhesin YadA-like head" evidence="11">
    <location>
        <begin position="95"/>
        <end position="119"/>
    </location>
</feature>
<evidence type="ECO:0000256" key="7">
    <source>
        <dbReference type="ARBA" id="ARBA00022927"/>
    </source>
</evidence>
<dbReference type="Gene3D" id="3.30.1300.30">
    <property type="entry name" value="GSPII I/J protein-like"/>
    <property type="match status" value="1"/>
</dbReference>
<dbReference type="Gene3D" id="2.150.10.10">
    <property type="entry name" value="Serralysin-like metalloprotease, C-terminal"/>
    <property type="match status" value="1"/>
</dbReference>
<accession>A0A356LE07</accession>
<organism evidence="12 13">
    <name type="scientific">Advenella kashmirensis</name>
    <dbReference type="NCBI Taxonomy" id="310575"/>
    <lineage>
        <taxon>Bacteria</taxon>
        <taxon>Pseudomonadati</taxon>
        <taxon>Pseudomonadota</taxon>
        <taxon>Betaproteobacteria</taxon>
        <taxon>Burkholderiales</taxon>
        <taxon>Alcaligenaceae</taxon>
    </lineage>
</organism>
<dbReference type="InterPro" id="IPR011049">
    <property type="entry name" value="Serralysin-like_metalloprot_C"/>
</dbReference>
<evidence type="ECO:0000256" key="3">
    <source>
        <dbReference type="ARBA" id="ARBA00022448"/>
    </source>
</evidence>
<comment type="caution">
    <text evidence="12">The sequence shown here is derived from an EMBL/GenBank/DDBJ whole genome shotgun (WGS) entry which is preliminary data.</text>
</comment>
<dbReference type="InterPro" id="IPR005594">
    <property type="entry name" value="YadA_C"/>
</dbReference>
<dbReference type="Proteomes" id="UP000264036">
    <property type="component" value="Unassembled WGS sequence"/>
</dbReference>
<evidence type="ECO:0000256" key="4">
    <source>
        <dbReference type="ARBA" id="ARBA00022452"/>
    </source>
</evidence>
<keyword evidence="9" id="KW-0998">Cell outer membrane</keyword>
<evidence type="ECO:0000256" key="1">
    <source>
        <dbReference type="ARBA" id="ARBA00004241"/>
    </source>
</evidence>
<sequence>MYASFGIYGFFDLFQISRIFLLLPDLNPASDCRISYRHAGVYIDSMREKDCMFRLKRTLPQVTVITLASMLLFCQQAGAEQGESRSTQLGHEAEAIGDGAVAIGWGANARGKDSIAIGSKVQIIGPATTFASDGGIAIGAGSQSHSAGDVNFGSRTLSGLRDGVSDDEAVTMRQIKAAQAYTDTVKNDLLRMIDPAGSPVLAQAKAYSDLSKNQAIAAANAYSDAVKNETIIQGKKHVEQIVAAGRAQHDTKLLSLAKSYSDRENQATLENANLYSEKVGRAVLSRANAFTELRSQQAQDNAVELSRQYTDRRVGQLQSQIKKFRRRSNAGISGAMAMTTLTPPPANANTSFGMAMATYRNQVALASGVTFRTGKNSNLRLNTSWDSAGGIGAAAGFNVAW</sequence>
<evidence type="ECO:0000256" key="9">
    <source>
        <dbReference type="ARBA" id="ARBA00023237"/>
    </source>
</evidence>
<keyword evidence="3" id="KW-0813">Transport</keyword>
<reference evidence="12 13" key="1">
    <citation type="journal article" date="2018" name="Nat. Biotechnol.">
        <title>A standardized bacterial taxonomy based on genome phylogeny substantially revises the tree of life.</title>
        <authorList>
            <person name="Parks D.H."/>
            <person name="Chuvochina M."/>
            <person name="Waite D.W."/>
            <person name="Rinke C."/>
            <person name="Skarshewski A."/>
            <person name="Chaumeil P.A."/>
            <person name="Hugenholtz P."/>
        </authorList>
    </citation>
    <scope>NUCLEOTIDE SEQUENCE [LARGE SCALE GENOMIC DNA]</scope>
    <source>
        <strain evidence="12">UBA10707</strain>
    </source>
</reference>
<evidence type="ECO:0008006" key="14">
    <source>
        <dbReference type="Google" id="ProtNLM"/>
    </source>
</evidence>
<dbReference type="Pfam" id="PF05658">
    <property type="entry name" value="YadA_head"/>
    <property type="match status" value="1"/>
</dbReference>